<dbReference type="EMBL" id="WIVE01000018">
    <property type="protein sequence ID" value="MQX36379.1"/>
    <property type="molecule type" value="Genomic_DNA"/>
</dbReference>
<dbReference type="OrthoDB" id="9801841at2"/>
<evidence type="ECO:0000256" key="3">
    <source>
        <dbReference type="ARBA" id="ARBA00022777"/>
    </source>
</evidence>
<dbReference type="InterPro" id="IPR000719">
    <property type="entry name" value="Prot_kinase_dom"/>
</dbReference>
<name>A0A7X1ZE47_9PROT</name>
<dbReference type="AlphaFoldDB" id="A0A7X1ZE47"/>
<evidence type="ECO:0000256" key="2">
    <source>
        <dbReference type="ARBA" id="ARBA00022741"/>
    </source>
</evidence>
<evidence type="ECO:0000256" key="1">
    <source>
        <dbReference type="ARBA" id="ARBA00022679"/>
    </source>
</evidence>
<proteinExistence type="predicted"/>
<feature type="compositionally biased region" description="Polar residues" evidence="5">
    <location>
        <begin position="449"/>
        <end position="464"/>
    </location>
</feature>
<dbReference type="Gene3D" id="1.10.510.10">
    <property type="entry name" value="Transferase(Phosphotransferase) domain 1"/>
    <property type="match status" value="1"/>
</dbReference>
<dbReference type="PANTHER" id="PTHR43289:SF34">
    <property type="entry name" value="SERINE_THREONINE-PROTEIN KINASE YBDM-RELATED"/>
    <property type="match status" value="1"/>
</dbReference>
<dbReference type="PANTHER" id="PTHR43289">
    <property type="entry name" value="MITOGEN-ACTIVATED PROTEIN KINASE KINASE KINASE 20-RELATED"/>
    <property type="match status" value="1"/>
</dbReference>
<evidence type="ECO:0000313" key="7">
    <source>
        <dbReference type="EMBL" id="MQX36379.1"/>
    </source>
</evidence>
<feature type="region of interest" description="Disordered" evidence="5">
    <location>
        <begin position="364"/>
        <end position="505"/>
    </location>
</feature>
<accession>A0A7X1ZE47</accession>
<evidence type="ECO:0000256" key="5">
    <source>
        <dbReference type="SAM" id="MobiDB-lite"/>
    </source>
</evidence>
<dbReference type="Gene3D" id="3.30.200.20">
    <property type="entry name" value="Phosphorylase Kinase, domain 1"/>
    <property type="match status" value="1"/>
</dbReference>
<feature type="domain" description="Protein kinase" evidence="6">
    <location>
        <begin position="55"/>
        <end position="313"/>
    </location>
</feature>
<reference evidence="7 8" key="1">
    <citation type="submission" date="2019-10" db="EMBL/GenBank/DDBJ databases">
        <title>Draft whole-genome sequence of the purple nonsulfur photosynthetic bacterium Roseospira navarrensis DSM 15114.</title>
        <authorList>
            <person name="Kyndt J.A."/>
            <person name="Meyer T.E."/>
        </authorList>
    </citation>
    <scope>NUCLEOTIDE SEQUENCE [LARGE SCALE GENOMIC DNA]</scope>
    <source>
        <strain evidence="7 8">DSM 15114</strain>
    </source>
</reference>
<organism evidence="7 8">
    <name type="scientific">Roseospira navarrensis</name>
    <dbReference type="NCBI Taxonomy" id="140058"/>
    <lineage>
        <taxon>Bacteria</taxon>
        <taxon>Pseudomonadati</taxon>
        <taxon>Pseudomonadota</taxon>
        <taxon>Alphaproteobacteria</taxon>
        <taxon>Rhodospirillales</taxon>
        <taxon>Rhodospirillaceae</taxon>
        <taxon>Roseospira</taxon>
    </lineage>
</organism>
<gene>
    <name evidence="7" type="ORF">GHC57_07585</name>
</gene>
<dbReference type="Proteomes" id="UP000434582">
    <property type="component" value="Unassembled WGS sequence"/>
</dbReference>
<dbReference type="GO" id="GO:0004674">
    <property type="term" value="F:protein serine/threonine kinase activity"/>
    <property type="evidence" value="ECO:0007669"/>
    <property type="project" value="TreeGrafter"/>
</dbReference>
<dbReference type="SUPFAM" id="SSF56112">
    <property type="entry name" value="Protein kinase-like (PK-like)"/>
    <property type="match status" value="1"/>
</dbReference>
<dbReference type="PROSITE" id="PS00109">
    <property type="entry name" value="PROTEIN_KINASE_TYR"/>
    <property type="match status" value="1"/>
</dbReference>
<dbReference type="InterPro" id="IPR011009">
    <property type="entry name" value="Kinase-like_dom_sf"/>
</dbReference>
<comment type="caution">
    <text evidence="7">The sequence shown here is derived from an EMBL/GenBank/DDBJ whole genome shotgun (WGS) entry which is preliminary data.</text>
</comment>
<keyword evidence="4" id="KW-0067">ATP-binding</keyword>
<keyword evidence="3 7" id="KW-0418">Kinase</keyword>
<dbReference type="CDD" id="cd14014">
    <property type="entry name" value="STKc_PknB_like"/>
    <property type="match status" value="1"/>
</dbReference>
<dbReference type="RefSeq" id="WP_153342832.1">
    <property type="nucleotide sequence ID" value="NZ_WIVE01000018.1"/>
</dbReference>
<evidence type="ECO:0000259" key="6">
    <source>
        <dbReference type="PROSITE" id="PS50011"/>
    </source>
</evidence>
<protein>
    <submittedName>
        <fullName evidence="7">Protein kinase</fullName>
    </submittedName>
</protein>
<dbReference type="Pfam" id="PF00069">
    <property type="entry name" value="Pkinase"/>
    <property type="match status" value="1"/>
</dbReference>
<dbReference type="GO" id="GO:0005524">
    <property type="term" value="F:ATP binding"/>
    <property type="evidence" value="ECO:0007669"/>
    <property type="project" value="UniProtKB-KW"/>
</dbReference>
<keyword evidence="8" id="KW-1185">Reference proteome</keyword>
<keyword evidence="1" id="KW-0808">Transferase</keyword>
<evidence type="ECO:0000256" key="4">
    <source>
        <dbReference type="ARBA" id="ARBA00022840"/>
    </source>
</evidence>
<dbReference type="PROSITE" id="PS50011">
    <property type="entry name" value="PROTEIN_KINASE_DOM"/>
    <property type="match status" value="1"/>
</dbReference>
<sequence length="717" mass="74633">MTPSDPDAPGRTPGSPSDDATVVSQPGGTTPPAARGETRPSGGTIPIGGVISHTYRIEQLLAIGGMGEVYRARHLFNQRAYALKMIKPEFASDDRIIALFRREAGILESIRNPVIVGYSGLVLDENNHPFLVMEYVDGPSLADLIGRRRFSVGEVRQLRDRLAGALAETHRAGIVHRDISPDNIVLQDGDINQPKIIDFGIARQEAAATTLIGDGFAGKYRYASPEHLGAHGGQVDGRSDVYSLGLVLAAVARGNPLDMGHSPTELLARRADVPDLEGVPEDLWPDLTAMLHPNPADRPDTAADLIGMGAPAKAGETRRRGDARSGGGGKGRTLALAAGLLLLAGGAGAGLWVWQGGLGSGADGPGAVADTPADGPATPASGANTTTTATGPTIPQADTGGTAATDGSASSDAKPERDAETEAIIAQMTPRPRPDNGPTAGDGPESDGATETTPDLDQTASTTAPEDGPPGPPDQVQAEPGTETTTAPSEQVAVRPPVPDPGALTADLPCSALTVSFDAGMAASASGYLESRDDLDTLRARLADVPGLTGIDTSGVAVAPRPLCAILGTLEDWRFRDGPTIGFGNGTGRYRVGEFLTLDIQTTLPQSHLHAVFIDSNERLVLHMLPNPVRRDTAASAGETISLGAPEASPSGVPRAYEMAPPAGRHMVLVAQSPVPLFPELRPEVEPLQAFLEDLLRQETESGPMLRFTYAFIDIVP</sequence>
<feature type="region of interest" description="Disordered" evidence="5">
    <location>
        <begin position="1"/>
        <end position="45"/>
    </location>
</feature>
<dbReference type="InterPro" id="IPR008266">
    <property type="entry name" value="Tyr_kinase_AS"/>
</dbReference>
<evidence type="ECO:0000313" key="8">
    <source>
        <dbReference type="Proteomes" id="UP000434582"/>
    </source>
</evidence>
<feature type="compositionally biased region" description="Low complexity" evidence="5">
    <location>
        <begin position="365"/>
        <end position="412"/>
    </location>
</feature>
<keyword evidence="2" id="KW-0547">Nucleotide-binding</keyword>